<evidence type="ECO:0000256" key="3">
    <source>
        <dbReference type="ARBA" id="ARBA00016388"/>
    </source>
</evidence>
<keyword evidence="9" id="KW-1185">Reference proteome</keyword>
<proteinExistence type="inferred from homology"/>
<dbReference type="Pfam" id="PF09415">
    <property type="entry name" value="CENP-X"/>
    <property type="match status" value="1"/>
</dbReference>
<evidence type="ECO:0000256" key="2">
    <source>
        <dbReference type="ARBA" id="ARBA00009359"/>
    </source>
</evidence>
<dbReference type="PANTHER" id="PTHR28680">
    <property type="entry name" value="CENTROMERE PROTEIN X"/>
    <property type="match status" value="1"/>
</dbReference>
<comment type="similarity">
    <text evidence="2">Belongs to the CENP-X/MHF2 family.</text>
</comment>
<comment type="subunit">
    <text evidence="8">Heterodimer with CENPX, sometimes called MHF; this interaction stabilizes both partners. MHF heterodimers can assemble to form tetrameric structures. MHF also coassemble with CENPT-CENPW heterodimers at centromeres to form the tetrameric CENP-T-W-S-X complex. Forms a discrete complex with FANCM and CENPX, called FANCM-MHF; this interaction, probably mediated by direct binding between CENPS and FANCM, leads to synergistic activation of double-stranded DNA binding and strongly stimulates FANCM-mediated DNA remodeling. Recruited by FANCM to the Fanconi anemia (FA) core complex, which consists of CENPS, CENPX, FANCA, FANCB, FANCC, FANCE, FANCF, FANCG, FANCL, FANCM, FAAP24 and FAAP100. The FA core complex associates with Bloom syndrome (BLM) complex, which consists of at least BLM, DNA topoisomerase 3-alpha (TOP3A), RMI1/BLAP75, RPA1/RPA70 and RPA2/RPA32. The super complex between FA and BLM is called BRAFT.</text>
</comment>
<gene>
    <name evidence="11" type="primary">LOC106162660</name>
    <name evidence="10" type="synonym">LOC106160281</name>
</gene>
<dbReference type="KEGG" id="lak:106160281"/>
<evidence type="ECO:0000256" key="5">
    <source>
        <dbReference type="ARBA" id="ARBA00023125"/>
    </source>
</evidence>
<dbReference type="STRING" id="7574.A0A1S3IDE9"/>
<evidence type="ECO:0000256" key="1">
    <source>
        <dbReference type="ARBA" id="ARBA00004123"/>
    </source>
</evidence>
<dbReference type="Proteomes" id="UP000085678">
    <property type="component" value="Unplaced"/>
</dbReference>
<evidence type="ECO:0000256" key="6">
    <source>
        <dbReference type="ARBA" id="ARBA00023204"/>
    </source>
</evidence>
<keyword evidence="4" id="KW-0227">DNA damage</keyword>
<evidence type="ECO:0000256" key="4">
    <source>
        <dbReference type="ARBA" id="ARBA00022763"/>
    </source>
</evidence>
<dbReference type="GO" id="GO:0000712">
    <property type="term" value="P:resolution of meiotic recombination intermediates"/>
    <property type="evidence" value="ECO:0007669"/>
    <property type="project" value="TreeGrafter"/>
</dbReference>
<evidence type="ECO:0000313" key="10">
    <source>
        <dbReference type="RefSeq" id="XP_013392285.1"/>
    </source>
</evidence>
<keyword evidence="6" id="KW-0234">DNA repair</keyword>
<evidence type="ECO:0000256" key="8">
    <source>
        <dbReference type="ARBA" id="ARBA00047146"/>
    </source>
</evidence>
<dbReference type="GO" id="GO:0051382">
    <property type="term" value="P:kinetochore assembly"/>
    <property type="evidence" value="ECO:0007669"/>
    <property type="project" value="InterPro"/>
</dbReference>
<dbReference type="GO" id="GO:0046982">
    <property type="term" value="F:protein heterodimerization activity"/>
    <property type="evidence" value="ECO:0007669"/>
    <property type="project" value="InterPro"/>
</dbReference>
<dbReference type="SUPFAM" id="SSF47113">
    <property type="entry name" value="Histone-fold"/>
    <property type="match status" value="1"/>
</dbReference>
<reference evidence="10 11" key="1">
    <citation type="submission" date="2025-04" db="UniProtKB">
        <authorList>
            <consortium name="RefSeq"/>
        </authorList>
    </citation>
    <scope>IDENTIFICATION</scope>
    <source>
        <tissue evidence="10 11">Gonads</tissue>
    </source>
</reference>
<evidence type="ECO:0000313" key="11">
    <source>
        <dbReference type="RefSeq" id="XP_013395464.1"/>
    </source>
</evidence>
<dbReference type="Gene3D" id="1.20.5.4980">
    <property type="match status" value="1"/>
</dbReference>
<evidence type="ECO:0000313" key="9">
    <source>
        <dbReference type="Proteomes" id="UP000085678"/>
    </source>
</evidence>
<dbReference type="RefSeq" id="XP_013395464.1">
    <property type="nucleotide sequence ID" value="XM_013540010.1"/>
</dbReference>
<sequence>MAGRANFKQETILKLLQMQFKDEKTRVSGDAQKVMTTLMQIYVSEAAARAAKQAKNEGTTVVGVDHFEKILPQLMLDF</sequence>
<dbReference type="KEGG" id="lak:106162660"/>
<dbReference type="OrthoDB" id="2500381at2759"/>
<dbReference type="GO" id="GO:0043240">
    <property type="term" value="C:Fanconi anaemia nuclear complex"/>
    <property type="evidence" value="ECO:0007669"/>
    <property type="project" value="TreeGrafter"/>
</dbReference>
<accession>A0A1S3IDE9</accession>
<dbReference type="PANTHER" id="PTHR28680:SF1">
    <property type="entry name" value="CENTROMERE PROTEIN X"/>
    <property type="match status" value="1"/>
</dbReference>
<dbReference type="GO" id="GO:0006281">
    <property type="term" value="P:DNA repair"/>
    <property type="evidence" value="ECO:0007669"/>
    <property type="project" value="UniProtKB-KW"/>
</dbReference>
<organism evidence="9 11">
    <name type="scientific">Lingula anatina</name>
    <name type="common">Brachiopod</name>
    <name type="synonym">Lingula unguis</name>
    <dbReference type="NCBI Taxonomy" id="7574"/>
    <lineage>
        <taxon>Eukaryota</taxon>
        <taxon>Metazoa</taxon>
        <taxon>Spiralia</taxon>
        <taxon>Lophotrochozoa</taxon>
        <taxon>Brachiopoda</taxon>
        <taxon>Linguliformea</taxon>
        <taxon>Lingulata</taxon>
        <taxon>Lingulida</taxon>
        <taxon>Linguloidea</taxon>
        <taxon>Lingulidae</taxon>
        <taxon>Lingula</taxon>
    </lineage>
</organism>
<dbReference type="RefSeq" id="XP_013392285.1">
    <property type="nucleotide sequence ID" value="XM_013536831.1"/>
</dbReference>
<dbReference type="GeneID" id="106162660"/>
<comment type="subcellular location">
    <subcellularLocation>
        <location evidence="1">Nucleus</location>
    </subcellularLocation>
</comment>
<keyword evidence="7" id="KW-0539">Nucleus</keyword>
<dbReference type="GeneID" id="106160281"/>
<evidence type="ECO:0000256" key="7">
    <source>
        <dbReference type="ARBA" id="ARBA00023242"/>
    </source>
</evidence>
<dbReference type="InterPro" id="IPR018552">
    <property type="entry name" value="CENP-X"/>
</dbReference>
<dbReference type="AlphaFoldDB" id="A0A1S3IDE9"/>
<dbReference type="GO" id="GO:0031297">
    <property type="term" value="P:replication fork processing"/>
    <property type="evidence" value="ECO:0007669"/>
    <property type="project" value="TreeGrafter"/>
</dbReference>
<dbReference type="Gene3D" id="6.10.130.30">
    <property type="match status" value="1"/>
</dbReference>
<dbReference type="CDD" id="cd22921">
    <property type="entry name" value="HFD_CENP-X"/>
    <property type="match status" value="1"/>
</dbReference>
<dbReference type="InterPro" id="IPR009072">
    <property type="entry name" value="Histone-fold"/>
</dbReference>
<keyword evidence="5" id="KW-0238">DNA-binding</keyword>
<dbReference type="GO" id="GO:0071821">
    <property type="term" value="C:FANCM-MHF complex"/>
    <property type="evidence" value="ECO:0007669"/>
    <property type="project" value="TreeGrafter"/>
</dbReference>
<name>A0A1S3IDE9_LINAN</name>
<dbReference type="GO" id="GO:0003677">
    <property type="term" value="F:DNA binding"/>
    <property type="evidence" value="ECO:0007669"/>
    <property type="project" value="UniProtKB-KW"/>
</dbReference>
<protein>
    <recommendedName>
        <fullName evidence="3">Centromere protein X</fullName>
    </recommendedName>
</protein>